<reference evidence="1 2" key="1">
    <citation type="journal article" date="2020" name="Int. J. Syst. Evol. Microbiol.">
        <title>Novel acetic acid bacteria from cider fermentations: Acetobacter conturbans sp. nov. and Acetobacter fallax sp. nov.</title>
        <authorList>
            <person name="Sombolestani A.S."/>
            <person name="Cleenwerck I."/>
            <person name="Cnockaert M."/>
            <person name="Borremans W."/>
            <person name="Wieme A.D."/>
            <person name="De Vuyst L."/>
            <person name="Vandamme P."/>
        </authorList>
    </citation>
    <scope>NUCLEOTIDE SEQUENCE [LARGE SCALE GENOMIC DNA]</scope>
    <source>
        <strain evidence="1 2">LMG 1637</strain>
    </source>
</reference>
<comment type="caution">
    <text evidence="1">The sequence shown here is derived from an EMBL/GenBank/DDBJ whole genome shotgun (WGS) entry which is preliminary data.</text>
</comment>
<dbReference type="SUPFAM" id="SSF160059">
    <property type="entry name" value="PriA/YqbF domain"/>
    <property type="match status" value="1"/>
</dbReference>
<sequence length="83" mass="8656">MSEETKKAVDAAVAFAGGADILSRGDGTIAVPGGSVIVVCRRPGFRRAGIEHKGLEIYADGDLSEETVAAIAADPQFEVIRVR</sequence>
<dbReference type="Proteomes" id="UP000615326">
    <property type="component" value="Unassembled WGS sequence"/>
</dbReference>
<dbReference type="EMBL" id="WOSW01000025">
    <property type="protein sequence ID" value="NHO33325.1"/>
    <property type="molecule type" value="Genomic_DNA"/>
</dbReference>
<name>A0ABX0KA91_9PROT</name>
<dbReference type="Gene3D" id="3.40.5.80">
    <property type="match status" value="1"/>
</dbReference>
<evidence type="ECO:0000313" key="2">
    <source>
        <dbReference type="Proteomes" id="UP000615326"/>
    </source>
</evidence>
<evidence type="ECO:0000313" key="1">
    <source>
        <dbReference type="EMBL" id="NHO33325.1"/>
    </source>
</evidence>
<organism evidence="1 2">
    <name type="scientific">Acetobacter fallax</name>
    <dbReference type="NCBI Taxonomy" id="1737473"/>
    <lineage>
        <taxon>Bacteria</taxon>
        <taxon>Pseudomonadati</taxon>
        <taxon>Pseudomonadota</taxon>
        <taxon>Alphaproteobacteria</taxon>
        <taxon>Acetobacterales</taxon>
        <taxon>Acetobacteraceae</taxon>
        <taxon>Acetobacter</taxon>
    </lineage>
</organism>
<keyword evidence="2" id="KW-1185">Reference proteome</keyword>
<proteinExistence type="predicted"/>
<protein>
    <recommendedName>
        <fullName evidence="3">Mu-like prophage FluMu N-terminal domain-containing protein</fullName>
    </recommendedName>
</protein>
<gene>
    <name evidence="1" type="ORF">GOB84_12270</name>
</gene>
<dbReference type="RefSeq" id="WP_173577846.1">
    <property type="nucleotide sequence ID" value="NZ_WOSW01000025.1"/>
</dbReference>
<evidence type="ECO:0008006" key="3">
    <source>
        <dbReference type="Google" id="ProtNLM"/>
    </source>
</evidence>
<accession>A0ABX0KA91</accession>